<feature type="active site" description="Tele-AMP-histidine intermediate" evidence="1">
    <location>
        <position position="138"/>
    </location>
</feature>
<organism evidence="5 6">
    <name type="scientific">Heracleum sosnowskyi</name>
    <dbReference type="NCBI Taxonomy" id="360622"/>
    <lineage>
        <taxon>Eukaryota</taxon>
        <taxon>Viridiplantae</taxon>
        <taxon>Streptophyta</taxon>
        <taxon>Embryophyta</taxon>
        <taxon>Tracheophyta</taxon>
        <taxon>Spermatophyta</taxon>
        <taxon>Magnoliopsida</taxon>
        <taxon>eudicotyledons</taxon>
        <taxon>Gunneridae</taxon>
        <taxon>Pentapetalae</taxon>
        <taxon>asterids</taxon>
        <taxon>campanulids</taxon>
        <taxon>Apiales</taxon>
        <taxon>Apiaceae</taxon>
        <taxon>Apioideae</taxon>
        <taxon>apioid superclade</taxon>
        <taxon>Tordylieae</taxon>
        <taxon>Tordyliinae</taxon>
        <taxon>Heracleum</taxon>
    </lineage>
</organism>
<dbReference type="GO" id="GO:0009150">
    <property type="term" value="P:purine ribonucleotide metabolic process"/>
    <property type="evidence" value="ECO:0007669"/>
    <property type="project" value="TreeGrafter"/>
</dbReference>
<dbReference type="GO" id="GO:0047627">
    <property type="term" value="F:adenylylsulfatase activity"/>
    <property type="evidence" value="ECO:0007669"/>
    <property type="project" value="TreeGrafter"/>
</dbReference>
<evidence type="ECO:0000256" key="3">
    <source>
        <dbReference type="PROSITE-ProRule" id="PRU00464"/>
    </source>
</evidence>
<evidence type="ECO:0000256" key="2">
    <source>
        <dbReference type="PIRSR" id="PIRSR601310-3"/>
    </source>
</evidence>
<sequence length="203" mass="22153">MEAHRRLSVLTYHLQPLSSPNSIISSSICHSNPHDINKDNSSCVFCKIIKGDSPAFKIYEDDTCLCILDVNPLSPGHSLIIPKGHFSCLEATPPSVIGAMCSKVPLISNAVMKATGCDSFNLLVNNGAAAGQVIYHTHIHIIPRNARDCLWASESLQRRPLKCSKEASNLVECIREKLSSLENYKADSSDQGSTSLIGNLREH</sequence>
<reference evidence="5" key="1">
    <citation type="submission" date="2023-02" db="EMBL/GenBank/DDBJ databases">
        <title>Genome of toxic invasive species Heracleum sosnowskyi carries increased number of genes despite the absence of recent whole-genome duplications.</title>
        <authorList>
            <person name="Schelkunov M."/>
            <person name="Shtratnikova V."/>
            <person name="Makarenko M."/>
            <person name="Klepikova A."/>
            <person name="Omelchenko D."/>
            <person name="Novikova G."/>
            <person name="Obukhova E."/>
            <person name="Bogdanov V."/>
            <person name="Penin A."/>
            <person name="Logacheva M."/>
        </authorList>
    </citation>
    <scope>NUCLEOTIDE SEQUENCE</scope>
    <source>
        <strain evidence="5">Hsosn_3</strain>
        <tissue evidence="5">Leaf</tissue>
    </source>
</reference>
<evidence type="ECO:0000313" key="6">
    <source>
        <dbReference type="Proteomes" id="UP001237642"/>
    </source>
</evidence>
<protein>
    <submittedName>
        <fullName evidence="5">Adenylylsulfatase HINT3</fullName>
    </submittedName>
</protein>
<evidence type="ECO:0000313" key="5">
    <source>
        <dbReference type="EMBL" id="KAK1353083.1"/>
    </source>
</evidence>
<dbReference type="PANTHER" id="PTHR47670">
    <property type="entry name" value="ADENYLYLSULFATASE HINT3"/>
    <property type="match status" value="1"/>
</dbReference>
<feature type="domain" description="HIT" evidence="4">
    <location>
        <begin position="44"/>
        <end position="151"/>
    </location>
</feature>
<evidence type="ECO:0000259" key="4">
    <source>
        <dbReference type="PROSITE" id="PS51084"/>
    </source>
</evidence>
<dbReference type="Gene3D" id="3.30.428.10">
    <property type="entry name" value="HIT-like"/>
    <property type="match status" value="1"/>
</dbReference>
<dbReference type="PROSITE" id="PS00892">
    <property type="entry name" value="HIT_1"/>
    <property type="match status" value="1"/>
</dbReference>
<dbReference type="SUPFAM" id="SSF54197">
    <property type="entry name" value="HIT-like"/>
    <property type="match status" value="1"/>
</dbReference>
<dbReference type="InterPro" id="IPR036265">
    <property type="entry name" value="HIT-like_sf"/>
</dbReference>
<proteinExistence type="predicted"/>
<dbReference type="AlphaFoldDB" id="A0AAD8GS48"/>
<dbReference type="InterPro" id="IPR001310">
    <property type="entry name" value="Histidine_triad_HIT"/>
</dbReference>
<dbReference type="PROSITE" id="PS51084">
    <property type="entry name" value="HIT_2"/>
    <property type="match status" value="1"/>
</dbReference>
<dbReference type="GO" id="GO:0006790">
    <property type="term" value="P:sulfur compound metabolic process"/>
    <property type="evidence" value="ECO:0007669"/>
    <property type="project" value="TreeGrafter"/>
</dbReference>
<name>A0AAD8GS48_9APIA</name>
<dbReference type="EMBL" id="JAUIZM010000014">
    <property type="protein sequence ID" value="KAK1353083.1"/>
    <property type="molecule type" value="Genomic_DNA"/>
</dbReference>
<dbReference type="InterPro" id="IPR039384">
    <property type="entry name" value="HINT"/>
</dbReference>
<dbReference type="PANTHER" id="PTHR47670:SF1">
    <property type="entry name" value="ADENYLYLSULFATASE HINT3"/>
    <property type="match status" value="1"/>
</dbReference>
<dbReference type="InterPro" id="IPR011146">
    <property type="entry name" value="HIT-like"/>
</dbReference>
<dbReference type="CDD" id="cd01277">
    <property type="entry name" value="HINT_subgroup"/>
    <property type="match status" value="1"/>
</dbReference>
<dbReference type="Proteomes" id="UP001237642">
    <property type="component" value="Unassembled WGS sequence"/>
</dbReference>
<evidence type="ECO:0000256" key="1">
    <source>
        <dbReference type="PIRSR" id="PIRSR601310-1"/>
    </source>
</evidence>
<gene>
    <name evidence="5" type="ORF">POM88_052921</name>
</gene>
<dbReference type="InterPro" id="IPR019808">
    <property type="entry name" value="Histidine_triad_CS"/>
</dbReference>
<reference evidence="5" key="2">
    <citation type="submission" date="2023-05" db="EMBL/GenBank/DDBJ databases">
        <authorList>
            <person name="Schelkunov M.I."/>
        </authorList>
    </citation>
    <scope>NUCLEOTIDE SEQUENCE</scope>
    <source>
        <strain evidence="5">Hsosn_3</strain>
        <tissue evidence="5">Leaf</tissue>
    </source>
</reference>
<comment type="caution">
    <text evidence="5">The sequence shown here is derived from an EMBL/GenBank/DDBJ whole genome shotgun (WGS) entry which is preliminary data.</text>
</comment>
<dbReference type="Pfam" id="PF01230">
    <property type="entry name" value="HIT"/>
    <property type="match status" value="1"/>
</dbReference>
<dbReference type="PRINTS" id="PR00332">
    <property type="entry name" value="HISTRIAD"/>
</dbReference>
<keyword evidence="6" id="KW-1185">Reference proteome</keyword>
<feature type="short sequence motif" description="Histidine triad motif" evidence="2 3">
    <location>
        <begin position="136"/>
        <end position="140"/>
    </location>
</feature>
<accession>A0AAD8GS48</accession>